<protein>
    <submittedName>
        <fullName evidence="1">Uncharacterized protein</fullName>
    </submittedName>
</protein>
<name>A0A0E9XMG2_ANGAN</name>
<accession>A0A0E9XMG2</accession>
<organism evidence="1">
    <name type="scientific">Anguilla anguilla</name>
    <name type="common">European freshwater eel</name>
    <name type="synonym">Muraena anguilla</name>
    <dbReference type="NCBI Taxonomy" id="7936"/>
    <lineage>
        <taxon>Eukaryota</taxon>
        <taxon>Metazoa</taxon>
        <taxon>Chordata</taxon>
        <taxon>Craniata</taxon>
        <taxon>Vertebrata</taxon>
        <taxon>Euteleostomi</taxon>
        <taxon>Actinopterygii</taxon>
        <taxon>Neopterygii</taxon>
        <taxon>Teleostei</taxon>
        <taxon>Anguilliformes</taxon>
        <taxon>Anguillidae</taxon>
        <taxon>Anguilla</taxon>
    </lineage>
</organism>
<reference evidence="1" key="2">
    <citation type="journal article" date="2015" name="Fish Shellfish Immunol.">
        <title>Early steps in the European eel (Anguilla anguilla)-Vibrio vulnificus interaction in the gills: Role of the RtxA13 toxin.</title>
        <authorList>
            <person name="Callol A."/>
            <person name="Pajuelo D."/>
            <person name="Ebbesson L."/>
            <person name="Teles M."/>
            <person name="MacKenzie S."/>
            <person name="Amaro C."/>
        </authorList>
    </citation>
    <scope>NUCLEOTIDE SEQUENCE</scope>
</reference>
<dbReference type="EMBL" id="GBXM01004748">
    <property type="protein sequence ID" value="JAI03830.1"/>
    <property type="molecule type" value="Transcribed_RNA"/>
</dbReference>
<reference evidence="1" key="1">
    <citation type="submission" date="2014-11" db="EMBL/GenBank/DDBJ databases">
        <authorList>
            <person name="Amaro Gonzalez C."/>
        </authorList>
    </citation>
    <scope>NUCLEOTIDE SEQUENCE</scope>
</reference>
<sequence length="13" mass="1419">MLCGNNIPYSCGF</sequence>
<proteinExistence type="predicted"/>
<evidence type="ECO:0000313" key="1">
    <source>
        <dbReference type="EMBL" id="JAI03830.1"/>
    </source>
</evidence>